<proteinExistence type="predicted"/>
<feature type="domain" description="Uncharacterized protein TP-0789" evidence="1">
    <location>
        <begin position="82"/>
        <end position="265"/>
    </location>
</feature>
<dbReference type="Gene3D" id="2.50.20.10">
    <property type="entry name" value="Lipoprotein localisation LolA/LolB/LppX"/>
    <property type="match status" value="1"/>
</dbReference>
<accession>A0A0F9PG27</accession>
<name>A0A0F9PG27_9ZZZZ</name>
<dbReference type="Pfam" id="PF17131">
    <property type="entry name" value="LolA_like"/>
    <property type="match status" value="1"/>
</dbReference>
<dbReference type="AlphaFoldDB" id="A0A0F9PG27"/>
<sequence length="273" mass="31940">MLDKKLIRFITSMTIFSVLLTHGLAESQEKLSGQEIINKSQQIFFYVGKDMKAKVLMKLISKSGKERIRELTMLRLNKGESGEQKYYMYFHRPADVREMTFMIWKYLGKNDDRWLYVPSIKLVRRIAANDKNSSFVGSDFTYEDISGREVVEDTHTLNAEEELNGKSVNVVESIPKEEKSAFYSRKVSWIDQETFLPLKEEYYDKRGDLYKIFTAGKIESVQGIATIMQRTMANVKNGHRTIVTFEEVSYNIGLREDIFSERYLRSAPRKWIK</sequence>
<gene>
    <name evidence="2" type="ORF">LCGC14_0830880</name>
</gene>
<evidence type="ECO:0000313" key="2">
    <source>
        <dbReference type="EMBL" id="KKN30760.1"/>
    </source>
</evidence>
<evidence type="ECO:0000259" key="1">
    <source>
        <dbReference type="Pfam" id="PF17131"/>
    </source>
</evidence>
<comment type="caution">
    <text evidence="2">The sequence shown here is derived from an EMBL/GenBank/DDBJ whole genome shotgun (WGS) entry which is preliminary data.</text>
</comment>
<reference evidence="2" key="1">
    <citation type="journal article" date="2015" name="Nature">
        <title>Complex archaea that bridge the gap between prokaryotes and eukaryotes.</title>
        <authorList>
            <person name="Spang A."/>
            <person name="Saw J.H."/>
            <person name="Jorgensen S.L."/>
            <person name="Zaremba-Niedzwiedzka K."/>
            <person name="Martijn J."/>
            <person name="Lind A.E."/>
            <person name="van Eijk R."/>
            <person name="Schleper C."/>
            <person name="Guy L."/>
            <person name="Ettema T.J."/>
        </authorList>
    </citation>
    <scope>NUCLEOTIDE SEQUENCE</scope>
</reference>
<dbReference type="CDD" id="cd16329">
    <property type="entry name" value="LolA_like"/>
    <property type="match status" value="1"/>
</dbReference>
<protein>
    <recommendedName>
        <fullName evidence="1">Uncharacterized protein TP-0789 domain-containing protein</fullName>
    </recommendedName>
</protein>
<dbReference type="EMBL" id="LAZR01002383">
    <property type="protein sequence ID" value="KKN30760.1"/>
    <property type="molecule type" value="Genomic_DNA"/>
</dbReference>
<dbReference type="InterPro" id="IPR033399">
    <property type="entry name" value="TP_0789-like"/>
</dbReference>
<organism evidence="2">
    <name type="scientific">marine sediment metagenome</name>
    <dbReference type="NCBI Taxonomy" id="412755"/>
    <lineage>
        <taxon>unclassified sequences</taxon>
        <taxon>metagenomes</taxon>
        <taxon>ecological metagenomes</taxon>
    </lineage>
</organism>